<proteinExistence type="predicted"/>
<reference evidence="1" key="1">
    <citation type="submission" date="2018-05" db="EMBL/GenBank/DDBJ databases">
        <title>Draft genome of Mucuna pruriens seed.</title>
        <authorList>
            <person name="Nnadi N.E."/>
            <person name="Vos R."/>
            <person name="Hasami M.H."/>
            <person name="Devisetty U.K."/>
            <person name="Aguiy J.C."/>
        </authorList>
    </citation>
    <scope>NUCLEOTIDE SEQUENCE [LARGE SCALE GENOMIC DNA]</scope>
    <source>
        <strain evidence="1">JCA_2017</strain>
    </source>
</reference>
<evidence type="ECO:0000313" key="2">
    <source>
        <dbReference type="Proteomes" id="UP000257109"/>
    </source>
</evidence>
<organism evidence="1 2">
    <name type="scientific">Mucuna pruriens</name>
    <name type="common">Velvet bean</name>
    <name type="synonym">Dolichos pruriens</name>
    <dbReference type="NCBI Taxonomy" id="157652"/>
    <lineage>
        <taxon>Eukaryota</taxon>
        <taxon>Viridiplantae</taxon>
        <taxon>Streptophyta</taxon>
        <taxon>Embryophyta</taxon>
        <taxon>Tracheophyta</taxon>
        <taxon>Spermatophyta</taxon>
        <taxon>Magnoliopsida</taxon>
        <taxon>eudicotyledons</taxon>
        <taxon>Gunneridae</taxon>
        <taxon>Pentapetalae</taxon>
        <taxon>rosids</taxon>
        <taxon>fabids</taxon>
        <taxon>Fabales</taxon>
        <taxon>Fabaceae</taxon>
        <taxon>Papilionoideae</taxon>
        <taxon>50 kb inversion clade</taxon>
        <taxon>NPAAA clade</taxon>
        <taxon>indigoferoid/millettioid clade</taxon>
        <taxon>Phaseoleae</taxon>
        <taxon>Mucuna</taxon>
    </lineage>
</organism>
<name>A0A371FZP1_MUCPR</name>
<comment type="caution">
    <text evidence="1">The sequence shown here is derived from an EMBL/GenBank/DDBJ whole genome shotgun (WGS) entry which is preliminary data.</text>
</comment>
<sequence>MCHLSTSSDQRTATDPILLRGIIHDGQKYDRCRQWRSFNGQNTSSSKASDLQYGKQYTEIWDQRAKLVSDGEQNRCSFQSKSGESADRIDIIGETAGC</sequence>
<accession>A0A371FZP1</accession>
<dbReference type="AlphaFoldDB" id="A0A371FZP1"/>
<evidence type="ECO:0000313" key="1">
    <source>
        <dbReference type="EMBL" id="RDX83741.1"/>
    </source>
</evidence>
<feature type="non-terminal residue" evidence="1">
    <location>
        <position position="1"/>
    </location>
</feature>
<gene>
    <name evidence="1" type="ORF">CR513_35312</name>
</gene>
<dbReference type="EMBL" id="QJKJ01007262">
    <property type="protein sequence ID" value="RDX83741.1"/>
    <property type="molecule type" value="Genomic_DNA"/>
</dbReference>
<protein>
    <submittedName>
        <fullName evidence="1">Uncharacterized protein</fullName>
    </submittedName>
</protein>
<keyword evidence="2" id="KW-1185">Reference proteome</keyword>
<dbReference type="Proteomes" id="UP000257109">
    <property type="component" value="Unassembled WGS sequence"/>
</dbReference>